<name>A0ABS9DD61_9ALTE</name>
<organism evidence="1 2">
    <name type="scientific">Paraglaciecola algarum</name>
    <dbReference type="NCBI Taxonomy" id="3050085"/>
    <lineage>
        <taxon>Bacteria</taxon>
        <taxon>Pseudomonadati</taxon>
        <taxon>Pseudomonadota</taxon>
        <taxon>Gammaproteobacteria</taxon>
        <taxon>Alteromonadales</taxon>
        <taxon>Alteromonadaceae</taxon>
        <taxon>Paraglaciecola</taxon>
    </lineage>
</organism>
<accession>A0ABS9DD61</accession>
<dbReference type="RefSeq" id="WP_235313675.1">
    <property type="nucleotide sequence ID" value="NZ_JAKGAS010000009.1"/>
</dbReference>
<proteinExistence type="predicted"/>
<gene>
    <name evidence="1" type="ORF">L0668_15730</name>
</gene>
<dbReference type="EMBL" id="JAKGAS010000009">
    <property type="protein sequence ID" value="MCF2949571.1"/>
    <property type="molecule type" value="Genomic_DNA"/>
</dbReference>
<keyword evidence="2" id="KW-1185">Reference proteome</keyword>
<evidence type="ECO:0000313" key="2">
    <source>
        <dbReference type="Proteomes" id="UP001521137"/>
    </source>
</evidence>
<evidence type="ECO:0000313" key="1">
    <source>
        <dbReference type="EMBL" id="MCF2949571.1"/>
    </source>
</evidence>
<protein>
    <submittedName>
        <fullName evidence="1">DUF3108 domain-containing protein</fullName>
    </submittedName>
</protein>
<dbReference type="Proteomes" id="UP001521137">
    <property type="component" value="Unassembled WGS sequence"/>
</dbReference>
<reference evidence="1 2" key="1">
    <citation type="submission" date="2022-01" db="EMBL/GenBank/DDBJ databases">
        <title>Paraglaciecola sp. G1-23.</title>
        <authorList>
            <person name="Jin M.S."/>
            <person name="Han D.M."/>
            <person name="Kim H.M."/>
            <person name="Jeon C.O."/>
        </authorList>
    </citation>
    <scope>NUCLEOTIDE SEQUENCE [LARGE SCALE GENOMIC DNA]</scope>
    <source>
        <strain evidence="1 2">G1-23</strain>
    </source>
</reference>
<comment type="caution">
    <text evidence="1">The sequence shown here is derived from an EMBL/GenBank/DDBJ whole genome shotgun (WGS) entry which is preliminary data.</text>
</comment>
<sequence>MNDNDFHQISYKSIDDRSFKKAKRQTILFDHKNNIVVGDSKGNSWQKSLQANKYDPLSVFEILRLNLSSENLDTS</sequence>